<feature type="transmembrane region" description="Helical" evidence="1">
    <location>
        <begin position="6"/>
        <end position="28"/>
    </location>
</feature>
<dbReference type="Proteomes" id="UP000022447">
    <property type="component" value="Unassembled WGS sequence"/>
</dbReference>
<evidence type="ECO:0000313" key="3">
    <source>
        <dbReference type="Proteomes" id="UP000022447"/>
    </source>
</evidence>
<dbReference type="EMBL" id="JALZ01000005">
    <property type="protein sequence ID" value="ETX15510.1"/>
    <property type="molecule type" value="Genomic_DNA"/>
</dbReference>
<gene>
    <name evidence="2" type="ORF">OCH239_16900</name>
</gene>
<keyword evidence="1" id="KW-0812">Transmembrane</keyword>
<name>X7EI16_9RHOB</name>
<keyword evidence="1" id="KW-1133">Transmembrane helix</keyword>
<proteinExistence type="predicted"/>
<keyword evidence="3" id="KW-1185">Reference proteome</keyword>
<evidence type="ECO:0000313" key="2">
    <source>
        <dbReference type="EMBL" id="ETX15510.1"/>
    </source>
</evidence>
<accession>X7EI16</accession>
<evidence type="ECO:0000256" key="1">
    <source>
        <dbReference type="SAM" id="Phobius"/>
    </source>
</evidence>
<keyword evidence="1" id="KW-0472">Membrane</keyword>
<dbReference type="RefSeq" id="WP_157577821.1">
    <property type="nucleotide sequence ID" value="NZ_JALZ01000005.1"/>
</dbReference>
<comment type="caution">
    <text evidence="2">The sequence shown here is derived from an EMBL/GenBank/DDBJ whole genome shotgun (WGS) entry which is preliminary data.</text>
</comment>
<organism evidence="2 3">
    <name type="scientific">Roseivivax halodurans JCM 10272</name>
    <dbReference type="NCBI Taxonomy" id="1449350"/>
    <lineage>
        <taxon>Bacteria</taxon>
        <taxon>Pseudomonadati</taxon>
        <taxon>Pseudomonadota</taxon>
        <taxon>Alphaproteobacteria</taxon>
        <taxon>Rhodobacterales</taxon>
        <taxon>Roseobacteraceae</taxon>
        <taxon>Roseivivax</taxon>
    </lineage>
</organism>
<sequence>MHPIIVTLMMLVTIVGMFSLSGALIALAGREPRTATAPAPRPVPAPNG</sequence>
<dbReference type="AlphaFoldDB" id="X7EI16"/>
<reference evidence="2 3" key="1">
    <citation type="submission" date="2014-01" db="EMBL/GenBank/DDBJ databases">
        <title>Roseivivax halodurans JCM 10272 Genome Sequencing.</title>
        <authorList>
            <person name="Lai Q."/>
            <person name="Li G."/>
            <person name="Shao Z."/>
        </authorList>
    </citation>
    <scope>NUCLEOTIDE SEQUENCE [LARGE SCALE GENOMIC DNA]</scope>
    <source>
        <strain evidence="2 3">JCM 10272</strain>
    </source>
</reference>
<protein>
    <submittedName>
        <fullName evidence="2">Uncharacterized protein</fullName>
    </submittedName>
</protein>